<dbReference type="Pfam" id="PF15513">
    <property type="entry name" value="DUF4651"/>
    <property type="match status" value="1"/>
</dbReference>
<evidence type="ECO:0000313" key="2">
    <source>
        <dbReference type="EMBL" id="PRT72099.1"/>
    </source>
</evidence>
<comment type="caution">
    <text evidence="2">The sequence shown here is derived from an EMBL/GenBank/DDBJ whole genome shotgun (WGS) entry which is preliminary data.</text>
</comment>
<dbReference type="InterPro" id="IPR028105">
    <property type="entry name" value="DUF4651"/>
</dbReference>
<evidence type="ECO:0000313" key="3">
    <source>
        <dbReference type="Proteomes" id="UP000238573"/>
    </source>
</evidence>
<name>A0A0N7JDJ2_STRAP</name>
<reference evidence="2" key="2">
    <citation type="submission" date="2018-03" db="EMBL/GenBank/DDBJ databases">
        <authorList>
            <person name="Keele B.F."/>
        </authorList>
    </citation>
    <scope>NUCLEOTIDE SEQUENCE</scope>
    <source>
        <strain evidence="2">OUP21</strain>
    </source>
</reference>
<accession>A0A0N7JDJ2</accession>
<reference evidence="1" key="3">
    <citation type="submission" date="2023-11" db="EMBL/GenBank/DDBJ databases">
        <title>Streptococcus anginosus urogential strains.</title>
        <authorList>
            <person name="Appleberry H."/>
            <person name="Garcia-Israel J."/>
            <person name="Wolfe A."/>
            <person name="Putonti C."/>
        </authorList>
    </citation>
    <scope>NUCLEOTIDE SEQUENCE</scope>
    <source>
        <strain evidence="1">UMB1758</strain>
    </source>
</reference>
<dbReference type="Gene3D" id="3.10.450.400">
    <property type="entry name" value="Uncharacterised protein PF15513, DUF4651"/>
    <property type="match status" value="1"/>
</dbReference>
<dbReference type="STRING" id="862971.SANR_0255"/>
<gene>
    <name evidence="2" type="ORF">C6A27_02035</name>
    <name evidence="1" type="ORF">SFH28_07415</name>
</gene>
<dbReference type="EMBL" id="PVSZ01000004">
    <property type="protein sequence ID" value="PRT72099.1"/>
    <property type="molecule type" value="Genomic_DNA"/>
</dbReference>
<reference evidence="2 3" key="1">
    <citation type="journal article" date="1993" name="J. Dent. Res.">
        <title>The isolation and characterization of milleri group streptococci from dental periapical abscesses.</title>
        <authorList>
            <person name="Fisher L.E."/>
            <person name="Russell R.R."/>
        </authorList>
    </citation>
    <scope>NUCLEOTIDE SEQUENCE [LARGE SCALE GENOMIC DNA]</scope>
    <source>
        <strain evidence="2 3">OUP21</strain>
    </source>
</reference>
<dbReference type="AlphaFoldDB" id="A0A0N7JDJ2"/>
<protein>
    <submittedName>
        <fullName evidence="2">DUF4651 domain-containing protein</fullName>
    </submittedName>
</protein>
<proteinExistence type="predicted"/>
<sequence length="95" mass="10820">MKAKKILLTTAALAGVGIAAYATKKTLDERKEAEWREQLVAEIRKSLSELGDIATLYVQLYKSDEHRLVGGVVYEDNRHLTFVYENGELTYEEEQ</sequence>
<dbReference type="Proteomes" id="UP000238573">
    <property type="component" value="Unassembled WGS sequence"/>
</dbReference>
<dbReference type="EMBL" id="JAWWVP010000007">
    <property type="protein sequence ID" value="MDX5040674.1"/>
    <property type="molecule type" value="Genomic_DNA"/>
</dbReference>
<evidence type="ECO:0000313" key="1">
    <source>
        <dbReference type="EMBL" id="MDX5040674.1"/>
    </source>
</evidence>
<organism evidence="2 3">
    <name type="scientific">Streptococcus anginosus</name>
    <dbReference type="NCBI Taxonomy" id="1328"/>
    <lineage>
        <taxon>Bacteria</taxon>
        <taxon>Bacillati</taxon>
        <taxon>Bacillota</taxon>
        <taxon>Bacilli</taxon>
        <taxon>Lactobacillales</taxon>
        <taxon>Streptococcaceae</taxon>
        <taxon>Streptococcus</taxon>
        <taxon>Streptococcus anginosus group</taxon>
    </lineage>
</organism>
<dbReference type="RefSeq" id="WP_003026945.1">
    <property type="nucleotide sequence ID" value="NZ_CABFME010000045.1"/>
</dbReference>